<organism evidence="1 2">
    <name type="scientific">Sulfurospirillum diekertiae</name>
    <dbReference type="NCBI Taxonomy" id="1854492"/>
    <lineage>
        <taxon>Bacteria</taxon>
        <taxon>Pseudomonadati</taxon>
        <taxon>Campylobacterota</taxon>
        <taxon>Epsilonproteobacteria</taxon>
        <taxon>Campylobacterales</taxon>
        <taxon>Sulfurospirillaceae</taxon>
        <taxon>Sulfurospirillum</taxon>
    </lineage>
</organism>
<dbReference type="RefSeq" id="WP_087437565.1">
    <property type="nucleotide sequence ID" value="NZ_CP021416.1"/>
</dbReference>
<dbReference type="KEGG" id="suls:Sdiek1_0292"/>
<gene>
    <name evidence="1" type="ORF">Sdiek1_0292</name>
</gene>
<evidence type="ECO:0000313" key="1">
    <source>
        <dbReference type="EMBL" id="ARU47475.1"/>
    </source>
</evidence>
<accession>A0A1Y0HJE8</accession>
<sequence length="104" mass="11915">MIAIEEFIKVVSQNQFVEGHEVLELEWHRLKKLPEYADEAKILKGLINASTALALACKGKKEGALQVWQTYEKYAPLIPKTLSLSKTHYEEAQKLLIAKKNLYM</sequence>
<keyword evidence="2" id="KW-1185">Reference proteome</keyword>
<dbReference type="InterPro" id="IPR005500">
    <property type="entry name" value="DUF309"/>
</dbReference>
<protein>
    <recommendedName>
        <fullName evidence="3">DUF309 domain-containing protein</fullName>
    </recommendedName>
</protein>
<evidence type="ECO:0008006" key="3">
    <source>
        <dbReference type="Google" id="ProtNLM"/>
    </source>
</evidence>
<dbReference type="InterPro" id="IPR023203">
    <property type="entry name" value="TTHA0068_sf"/>
</dbReference>
<dbReference type="EMBL" id="CP021416">
    <property type="protein sequence ID" value="ARU47475.1"/>
    <property type="molecule type" value="Genomic_DNA"/>
</dbReference>
<dbReference type="SUPFAM" id="SSF140663">
    <property type="entry name" value="TTHA0068-like"/>
    <property type="match status" value="1"/>
</dbReference>
<proteinExistence type="predicted"/>
<dbReference type="Gene3D" id="1.10.3450.10">
    <property type="entry name" value="TTHA0068-like"/>
    <property type="match status" value="1"/>
</dbReference>
<evidence type="ECO:0000313" key="2">
    <source>
        <dbReference type="Proteomes" id="UP000196005"/>
    </source>
</evidence>
<dbReference type="Pfam" id="PF03745">
    <property type="entry name" value="DUF309"/>
    <property type="match status" value="1"/>
</dbReference>
<dbReference type="AlphaFoldDB" id="A0A1Y0HJE8"/>
<name>A0A1Y0HJE8_9BACT</name>
<dbReference type="Proteomes" id="UP000196005">
    <property type="component" value="Chromosome"/>
</dbReference>
<reference evidence="2" key="1">
    <citation type="submission" date="2017-05" db="EMBL/GenBank/DDBJ databases">
        <title>Dechlorination kinetics govern the competition between two new strains of the genus Sulfurospirillum.</title>
        <authorList>
            <person name="Buttet G.F."/>
            <person name="Murray A.M."/>
            <person name="Goris T."/>
            <person name="Burion M."/>
            <person name="Lin B."/>
            <person name="Rolle M."/>
            <person name="Maillard J."/>
        </authorList>
    </citation>
    <scope>NUCLEOTIDE SEQUENCE [LARGE SCALE GENOMIC DNA]</scope>
    <source>
        <strain evidence="2">SL2-1</strain>
    </source>
</reference>